<dbReference type="InterPro" id="IPR010730">
    <property type="entry name" value="HET"/>
</dbReference>
<dbReference type="AlphaFoldDB" id="A0A6A6Z2T5"/>
<reference evidence="4 6" key="1">
    <citation type="journal article" date="2020" name="Stud. Mycol.">
        <title>101 Dothideomycetes genomes: a test case for predicting lifestyles and emergence of pathogens.</title>
        <authorList>
            <person name="Haridas S."/>
            <person name="Albert R."/>
            <person name="Binder M."/>
            <person name="Bloem J."/>
            <person name="Labutti K."/>
            <person name="Salamov A."/>
            <person name="Andreopoulos B."/>
            <person name="Baker S."/>
            <person name="Barry K."/>
            <person name="Bills G."/>
            <person name="Bluhm B."/>
            <person name="Cannon C."/>
            <person name="Castanera R."/>
            <person name="Culley D."/>
            <person name="Daum C."/>
            <person name="Ezra D."/>
            <person name="Gonzalez J."/>
            <person name="Henrissat B."/>
            <person name="Kuo A."/>
            <person name="Liang C."/>
            <person name="Lipzen A."/>
            <person name="Lutzoni F."/>
            <person name="Magnuson J."/>
            <person name="Mondo S."/>
            <person name="Nolan M."/>
            <person name="Ohm R."/>
            <person name="Pangilinan J."/>
            <person name="Park H.-J."/>
            <person name="Ramirez L."/>
            <person name="Alfaro M."/>
            <person name="Sun H."/>
            <person name="Tritt A."/>
            <person name="Yoshinaga Y."/>
            <person name="Zwiers L.-H."/>
            <person name="Turgeon B."/>
            <person name="Goodwin S."/>
            <person name="Spatafora J."/>
            <person name="Crous P."/>
            <person name="Grigoriev I."/>
        </authorList>
    </citation>
    <scope>NUCLEOTIDE SEQUENCE</scope>
    <source>
        <strain evidence="4 6">CBS 304.34</strain>
    </source>
</reference>
<protein>
    <submittedName>
        <fullName evidence="4 6">HET-domain-containing protein</fullName>
    </submittedName>
</protein>
<evidence type="ECO:0000259" key="3">
    <source>
        <dbReference type="Pfam" id="PF06985"/>
    </source>
</evidence>
<dbReference type="InterPro" id="IPR052895">
    <property type="entry name" value="HetReg/Transcr_Mod"/>
</dbReference>
<keyword evidence="2" id="KW-0472">Membrane</keyword>
<dbReference type="GeneID" id="54462731"/>
<gene>
    <name evidence="4 6" type="ORF">BDZ99DRAFT_473547</name>
</gene>
<feature type="transmembrane region" description="Helical" evidence="2">
    <location>
        <begin position="416"/>
        <end position="438"/>
    </location>
</feature>
<evidence type="ECO:0000313" key="6">
    <source>
        <dbReference type="RefSeq" id="XP_033581459.1"/>
    </source>
</evidence>
<organism evidence="4">
    <name type="scientific">Mytilinidion resinicola</name>
    <dbReference type="NCBI Taxonomy" id="574789"/>
    <lineage>
        <taxon>Eukaryota</taxon>
        <taxon>Fungi</taxon>
        <taxon>Dikarya</taxon>
        <taxon>Ascomycota</taxon>
        <taxon>Pezizomycotina</taxon>
        <taxon>Dothideomycetes</taxon>
        <taxon>Pleosporomycetidae</taxon>
        <taxon>Mytilinidiales</taxon>
        <taxon>Mytilinidiaceae</taxon>
        <taxon>Mytilinidion</taxon>
    </lineage>
</organism>
<keyword evidence="2" id="KW-1133">Transmembrane helix</keyword>
<dbReference type="PANTHER" id="PTHR24148:SF64">
    <property type="entry name" value="HETEROKARYON INCOMPATIBILITY DOMAIN-CONTAINING PROTEIN"/>
    <property type="match status" value="1"/>
</dbReference>
<dbReference type="OrthoDB" id="3904204at2759"/>
<feature type="domain" description="Heterokaryon incompatibility" evidence="3">
    <location>
        <begin position="147"/>
        <end position="316"/>
    </location>
</feature>
<sequence>MASPDPTLGGNIPKASRPTTPYSYGAQHDSLLDNLAARQLAFILERGQLSKVGVSTRLRCFAALTELPHTHMAGDAVVELESFPSTEKPDSYPISTKQLYNSLPIRLGSHCTRLLDIDPSPPSGGGPNPLKIIGHLRVVDLRQSPSFVSLSYVWGVKSSPSHAVAFPSQECSIEVTENCYQALWHIRKLFGGVSIWVDSICINQDDEQEKGGQISLMQEIYSLASSVYVWLGQGNEDSDKAMEYLRRRATLGRRLPLTLLASSDSESKEREYRKFKKAAWSDIISRMPWSRTSGDGISLDKLLDREWIHRTWTFQEFALATNVITICGDKAISWDELASALSSTSRGSGLHIADSLPLSDVILNHWRSIIDLWFNLPRPRHIQGSWKDCGSPEQTSFRKSLLTLWEEAELPPGVRLLYSIANALLQVIIWGVWGFTSYKMMLSAKKTLSRKYPAKDQDYIASRALPWFLIVFGWLIATWIVGAIAHGLRQRWHFLMHGWKQEWLHHDRMNSEEYRVLDAVRAALRERKSSDPRDKSYALYGILKAHGACPSVPDYSLSVGEVYQNFVQDLVSWKPAAIAIIMDASSRGRMSFDGPTWVPNWQTSVPSAWLTSQHRLGVSETCTPRQTEPSFGISGAQLHLQGIWRGTVTWKIIIHPTTCDGSDECLRAVLYRMLLLMAEIKVHVPAKKPNDVPLSSLFAILDKLSPQRGPTGRMIKGSPGGRDTSPRPSRWENFPTVQGPYDFRSRKTAFDNWASLYEILQTYVPSMGRSPVFTDAQLVSEDILNEIKANQSAYRYLVRLHNRISKDRRCLFSLSSGLVGSGPLEMEQGDQVYLLVGVPVPMTLRRQSGSGAMNVVGAALVHGLMHGEDFKEGEKETSDVVLI</sequence>
<dbReference type="RefSeq" id="XP_033581459.1">
    <property type="nucleotide sequence ID" value="XM_033721838.1"/>
</dbReference>
<evidence type="ECO:0000256" key="2">
    <source>
        <dbReference type="SAM" id="Phobius"/>
    </source>
</evidence>
<feature type="transmembrane region" description="Helical" evidence="2">
    <location>
        <begin position="459"/>
        <end position="481"/>
    </location>
</feature>
<keyword evidence="5" id="KW-1185">Reference proteome</keyword>
<dbReference type="Proteomes" id="UP000504636">
    <property type="component" value="Unplaced"/>
</dbReference>
<feature type="region of interest" description="Disordered" evidence="1">
    <location>
        <begin position="709"/>
        <end position="731"/>
    </location>
</feature>
<dbReference type="PANTHER" id="PTHR24148">
    <property type="entry name" value="ANKYRIN REPEAT DOMAIN-CONTAINING PROTEIN 39 HOMOLOG-RELATED"/>
    <property type="match status" value="1"/>
</dbReference>
<keyword evidence="2" id="KW-0812">Transmembrane</keyword>
<evidence type="ECO:0000256" key="1">
    <source>
        <dbReference type="SAM" id="MobiDB-lite"/>
    </source>
</evidence>
<dbReference type="EMBL" id="MU003695">
    <property type="protein sequence ID" value="KAF2814495.1"/>
    <property type="molecule type" value="Genomic_DNA"/>
</dbReference>
<feature type="region of interest" description="Disordered" evidence="1">
    <location>
        <begin position="1"/>
        <end position="23"/>
    </location>
</feature>
<name>A0A6A6Z2T5_9PEZI</name>
<dbReference type="Pfam" id="PF06985">
    <property type="entry name" value="HET"/>
    <property type="match status" value="1"/>
</dbReference>
<evidence type="ECO:0000313" key="4">
    <source>
        <dbReference type="EMBL" id="KAF2814495.1"/>
    </source>
</evidence>
<reference evidence="6" key="3">
    <citation type="submission" date="2025-04" db="UniProtKB">
        <authorList>
            <consortium name="RefSeq"/>
        </authorList>
    </citation>
    <scope>IDENTIFICATION</scope>
    <source>
        <strain evidence="6">CBS 304.34</strain>
    </source>
</reference>
<accession>A0A6A6Z2T5</accession>
<evidence type="ECO:0000313" key="5">
    <source>
        <dbReference type="Proteomes" id="UP000504636"/>
    </source>
</evidence>
<reference evidence="6" key="2">
    <citation type="submission" date="2020-04" db="EMBL/GenBank/DDBJ databases">
        <authorList>
            <consortium name="NCBI Genome Project"/>
        </authorList>
    </citation>
    <scope>NUCLEOTIDE SEQUENCE</scope>
    <source>
        <strain evidence="6">CBS 304.34</strain>
    </source>
</reference>
<proteinExistence type="predicted"/>